<proteinExistence type="predicted"/>
<keyword evidence="4" id="KW-0032">Aminotransferase</keyword>
<comment type="caution">
    <text evidence="4">The sequence shown here is derived from an EMBL/GenBank/DDBJ whole genome shotgun (WGS) entry which is preliminary data.</text>
</comment>
<name>A0ABW3I4J1_9FLAO</name>
<reference evidence="5" key="1">
    <citation type="journal article" date="2019" name="Int. J. Syst. Evol. Microbiol.">
        <title>The Global Catalogue of Microorganisms (GCM) 10K type strain sequencing project: providing services to taxonomists for standard genome sequencing and annotation.</title>
        <authorList>
            <consortium name="The Broad Institute Genomics Platform"/>
            <consortium name="The Broad Institute Genome Sequencing Center for Infectious Disease"/>
            <person name="Wu L."/>
            <person name="Ma J."/>
        </authorList>
    </citation>
    <scope>NUCLEOTIDE SEQUENCE [LARGE SCALE GENOMIC DNA]</scope>
    <source>
        <strain evidence="5">CCUG 62114</strain>
    </source>
</reference>
<evidence type="ECO:0000256" key="2">
    <source>
        <dbReference type="ARBA" id="ARBA00022679"/>
    </source>
</evidence>
<dbReference type="Gene3D" id="3.40.640.10">
    <property type="entry name" value="Type I PLP-dependent aspartate aminotransferase-like (Major domain)"/>
    <property type="match status" value="1"/>
</dbReference>
<evidence type="ECO:0000259" key="3">
    <source>
        <dbReference type="Pfam" id="PF00155"/>
    </source>
</evidence>
<comment type="cofactor">
    <cofactor evidence="1">
        <name>pyridoxal 5'-phosphate</name>
        <dbReference type="ChEBI" id="CHEBI:597326"/>
    </cofactor>
</comment>
<dbReference type="InterPro" id="IPR016181">
    <property type="entry name" value="Acyl_CoA_acyltransferase"/>
</dbReference>
<evidence type="ECO:0000313" key="5">
    <source>
        <dbReference type="Proteomes" id="UP001596997"/>
    </source>
</evidence>
<keyword evidence="5" id="KW-1185">Reference proteome</keyword>
<dbReference type="Gene3D" id="3.90.1150.10">
    <property type="entry name" value="Aspartate Aminotransferase, domain 1"/>
    <property type="match status" value="1"/>
</dbReference>
<dbReference type="PANTHER" id="PTHR13693">
    <property type="entry name" value="CLASS II AMINOTRANSFERASE/8-AMINO-7-OXONONANOATE SYNTHASE"/>
    <property type="match status" value="1"/>
</dbReference>
<dbReference type="InterPro" id="IPR015422">
    <property type="entry name" value="PyrdxlP-dep_Trfase_small"/>
</dbReference>
<dbReference type="Pfam" id="PF00155">
    <property type="entry name" value="Aminotran_1_2"/>
    <property type="match status" value="1"/>
</dbReference>
<dbReference type="SUPFAM" id="SSF55729">
    <property type="entry name" value="Acyl-CoA N-acyltransferases (Nat)"/>
    <property type="match status" value="1"/>
</dbReference>
<dbReference type="InterPro" id="IPR015421">
    <property type="entry name" value="PyrdxlP-dep_Trfase_major"/>
</dbReference>
<organism evidence="4 5">
    <name type="scientific">Pseudofulvibacter geojedonensis</name>
    <dbReference type="NCBI Taxonomy" id="1123758"/>
    <lineage>
        <taxon>Bacteria</taxon>
        <taxon>Pseudomonadati</taxon>
        <taxon>Bacteroidota</taxon>
        <taxon>Flavobacteriia</taxon>
        <taxon>Flavobacteriales</taxon>
        <taxon>Flavobacteriaceae</taxon>
        <taxon>Pseudofulvibacter</taxon>
    </lineage>
</organism>
<dbReference type="InterPro" id="IPR050087">
    <property type="entry name" value="AON_synthase_class-II"/>
</dbReference>
<dbReference type="InterPro" id="IPR004839">
    <property type="entry name" value="Aminotransferase_I/II_large"/>
</dbReference>
<evidence type="ECO:0000256" key="1">
    <source>
        <dbReference type="ARBA" id="ARBA00001933"/>
    </source>
</evidence>
<dbReference type="Gene3D" id="3.40.630.30">
    <property type="match status" value="1"/>
</dbReference>
<dbReference type="RefSeq" id="WP_377716328.1">
    <property type="nucleotide sequence ID" value="NZ_JBHTJM010000010.1"/>
</dbReference>
<accession>A0ABW3I4J1</accession>
<dbReference type="InterPro" id="IPR015424">
    <property type="entry name" value="PyrdxlP-dep_Trfase"/>
</dbReference>
<dbReference type="EMBL" id="JBHTJM010000010">
    <property type="protein sequence ID" value="MFD0964780.1"/>
    <property type="molecule type" value="Genomic_DNA"/>
</dbReference>
<dbReference type="PANTHER" id="PTHR13693:SF3">
    <property type="entry name" value="LD36009P"/>
    <property type="match status" value="1"/>
</dbReference>
<gene>
    <name evidence="4" type="ORF">ACFQ1O_12265</name>
</gene>
<dbReference type="GO" id="GO:0008483">
    <property type="term" value="F:transaminase activity"/>
    <property type="evidence" value="ECO:0007669"/>
    <property type="project" value="UniProtKB-KW"/>
</dbReference>
<dbReference type="SUPFAM" id="SSF53383">
    <property type="entry name" value="PLP-dependent transferases"/>
    <property type="match status" value="1"/>
</dbReference>
<evidence type="ECO:0000313" key="4">
    <source>
        <dbReference type="EMBL" id="MFD0964780.1"/>
    </source>
</evidence>
<protein>
    <submittedName>
        <fullName evidence="4">Aminotransferase class I/II-fold pyridoxal phosphate-dependent enzyme</fullName>
    </submittedName>
</protein>
<keyword evidence="2" id="KW-0808">Transferase</keyword>
<feature type="domain" description="Aminotransferase class I/classII large" evidence="3">
    <location>
        <begin position="42"/>
        <end position="389"/>
    </location>
</feature>
<dbReference type="Proteomes" id="UP001596997">
    <property type="component" value="Unassembled WGS sequence"/>
</dbReference>
<sequence length="801" mass="92665">MSTSIDTLNQIITDGNLRKLVHNYTQDDHFNHHAEVTIDNEKLINFGSCSYLGLENNEQLKEGVIDAVKKYGTQFSSSRTYLSIGLYQELEHKLQRIFKKPLIVTASTTLGHLATIPTIIGTNDAVILDLQAHSSMQMTAQLLKAKKIQLYVIKHNCMESLEQKLKALNNKYDKIWYLADGVYSMYGDFAPFNELTQLLNKYKKFHLYIDDAHGMSWCGKNGEGVVKSNMPHHDRMVLAISLNKSFAAAGGCIVFPNTEMEELVRNCGSTYIFCGPIQPPMLGAALASVNLHLDPNFSQKQEELKKLIEYTNNLLDQYQLPQFMKTESPLFFIPVGLPKFTSDIVNNMKKDGFYLNPASFPAVPMKKSGVRFMITSKLTKKDIFRMIESLHYHFTKSIEESGKTFDEVAKIFGIKKFRSNSVEQKYNNTDLTIEINNSIGELNKDLWSTKFCNNGNLSYDNLALLEKTFSNNDLKENNWLFKYITIKDNDEIILQTFITVSISKDDMLLPKNISEKIEAERISNPYYLTSKTIQTGSPLTKGSHIYINKNSNNQSEAIEQLIAYLNGLQKEVKASSIMIRDFYNELDSELEKSMLDIGFTSYQLLNNLYVDEYNWNTKEDYLKKLNQKNRYSVKKEIIKYENCFEIEYSKPNSKLELEQCYSLYEQVYNKSLDLNVFKLPFEYFENMCNLNEYDFIKLYLKPEHCKNEQKELVGVLFSHINAQTYNALIVGLNYEYNYKFNVYKQILFKSILRSKQLNCKKLDLAFTAELEKRKIGAKKQKVYAFVQAHEHFNFSVLENMY</sequence>